<dbReference type="InterPro" id="IPR029044">
    <property type="entry name" value="Nucleotide-diphossugar_trans"/>
</dbReference>
<keyword evidence="1" id="KW-1133">Transmembrane helix</keyword>
<evidence type="ECO:0000313" key="3">
    <source>
        <dbReference type="Proteomes" id="UP001589750"/>
    </source>
</evidence>
<dbReference type="GO" id="GO:0016757">
    <property type="term" value="F:glycosyltransferase activity"/>
    <property type="evidence" value="ECO:0007669"/>
    <property type="project" value="UniProtKB-KW"/>
</dbReference>
<evidence type="ECO:0000313" key="2">
    <source>
        <dbReference type="EMBL" id="MFB9314070.1"/>
    </source>
</evidence>
<accession>A0ABV5KDW9</accession>
<feature type="transmembrane region" description="Helical" evidence="1">
    <location>
        <begin position="699"/>
        <end position="722"/>
    </location>
</feature>
<keyword evidence="2" id="KW-0328">Glycosyltransferase</keyword>
<proteinExistence type="predicted"/>
<feature type="transmembrane region" description="Helical" evidence="1">
    <location>
        <begin position="734"/>
        <end position="752"/>
    </location>
</feature>
<keyword evidence="2" id="KW-0808">Transferase</keyword>
<keyword evidence="1" id="KW-0812">Transmembrane</keyword>
<dbReference type="EC" id="2.4.-.-" evidence="2"/>
<keyword evidence="3" id="KW-1185">Reference proteome</keyword>
<dbReference type="SUPFAM" id="SSF53448">
    <property type="entry name" value="Nucleotide-diphospho-sugar transferases"/>
    <property type="match status" value="1"/>
</dbReference>
<dbReference type="PANTHER" id="PTHR43685:SF3">
    <property type="entry name" value="SLR2126 PROTEIN"/>
    <property type="match status" value="1"/>
</dbReference>
<keyword evidence="1" id="KW-0472">Membrane</keyword>
<dbReference type="EMBL" id="JBHMDG010000015">
    <property type="protein sequence ID" value="MFB9314070.1"/>
    <property type="molecule type" value="Genomic_DNA"/>
</dbReference>
<dbReference type="InterPro" id="IPR050834">
    <property type="entry name" value="Glycosyltransf_2"/>
</dbReference>
<gene>
    <name evidence="2" type="ORF">ACFFRI_13530</name>
</gene>
<evidence type="ECO:0000256" key="1">
    <source>
        <dbReference type="SAM" id="Phobius"/>
    </source>
</evidence>
<feature type="transmembrane region" description="Helical" evidence="1">
    <location>
        <begin position="577"/>
        <end position="608"/>
    </location>
</feature>
<sequence>MSSLGSSSGVVVLLVSHDGARWLPGVVEGLGEQVVVPDGVVVVDTGSRDESVDLLPEHHDVVSVAASTSYPEAVRRGLERIAVTHADAEWVWLLHDDSRPAPRALSSLLDAAARRPDVDLLGPKLREWPSLRRLLELGVTISGTGRRETGLERGEYDQGQHDDEREVLAVSSAGMLVRRRVLEDLGGFDPRLPLFGNDLDLGWRAAAAGHTTLVVPSAVVFHAEAAHRGVRETTLGGHTHVHERRAALYTLLVNSSAAALPWRLLRLTLGTVVRMLGFLVIRSPGEAVDDLAALVTVVFQPRALRAGRRERREWLQRAGRAPDTERVRRLLAPAWVPYRHGLDFVGDLVSALTSQAADVAERRRVAAAELDPSSQAAARLRAERAAREEEDDLADSGAVARFFTNPVALLLVLVVVGMLVASRTALGEVSGGALSPVPDDTGSWWALHYDTWHPLGFGTDVPAPPYVVLLALLASVLGPTATVSALLVLSLPLGLWGAFRFLRVAGRLVSPRGAPRWLLVGGATTYSLAPVTSGAWGEGRLGLVVAAALLPWLAHAALGFADPGVDRRRRAGWRVGLLLALVAAFAPVAWFVALALVAVALVGALALARDAVTSRDVWGAPATALGVPLVLHAPWWLPALVGGHGGALLLETGRAPAPGTGRWGLLLGRLGDLGAPAWIGVVLVVVGLLALLPRASRIPVILCWIVALVAVVVGALLTPVTIGLTGTDTPTGLGAPMLVVQACLVTAVVLGAQGAVRGRLATGWRVLAAAGAVAALAVPIAGAAWWATADDSLTSSDASIVPEYMVQRSELGPEHGVLVVRGSVDDGLIYTVRRGDGLTLGEDEVLDLTTPGSDVTATVRALLSRPTPEVVDRLGDLGVEYVLLVAPADGTVAAALDGATGLVQSSSGPRSRAWQVDRPLAAGAVDGDGTSWFRVLLLVVQGLAFLAVLVLAAPTLRTERES</sequence>
<dbReference type="PANTHER" id="PTHR43685">
    <property type="entry name" value="GLYCOSYLTRANSFERASE"/>
    <property type="match status" value="1"/>
</dbReference>
<name>A0ABV5KDW9_9ACTN</name>
<comment type="caution">
    <text evidence="2">The sequence shown here is derived from an EMBL/GenBank/DDBJ whole genome shotgun (WGS) entry which is preliminary data.</text>
</comment>
<feature type="transmembrane region" description="Helical" evidence="1">
    <location>
        <begin position="466"/>
        <end position="496"/>
    </location>
</feature>
<feature type="transmembrane region" description="Helical" evidence="1">
    <location>
        <begin position="543"/>
        <end position="565"/>
    </location>
</feature>
<feature type="transmembrane region" description="Helical" evidence="1">
    <location>
        <begin position="764"/>
        <end position="787"/>
    </location>
</feature>
<protein>
    <submittedName>
        <fullName evidence="2">Glycosyltransferase family 2 protein</fullName>
        <ecNumber evidence="2">2.4.-.-</ecNumber>
    </submittedName>
</protein>
<feature type="transmembrane region" description="Helical" evidence="1">
    <location>
        <begin position="673"/>
        <end position="692"/>
    </location>
</feature>
<dbReference type="Proteomes" id="UP001589750">
    <property type="component" value="Unassembled WGS sequence"/>
</dbReference>
<organism evidence="2 3">
    <name type="scientific">Nocardioides plantarum</name>
    <dbReference type="NCBI Taxonomy" id="29299"/>
    <lineage>
        <taxon>Bacteria</taxon>
        <taxon>Bacillati</taxon>
        <taxon>Actinomycetota</taxon>
        <taxon>Actinomycetes</taxon>
        <taxon>Propionibacteriales</taxon>
        <taxon>Nocardioidaceae</taxon>
        <taxon>Nocardioides</taxon>
    </lineage>
</organism>
<dbReference type="Gene3D" id="3.90.550.10">
    <property type="entry name" value="Spore Coat Polysaccharide Biosynthesis Protein SpsA, Chain A"/>
    <property type="match status" value="1"/>
</dbReference>
<dbReference type="RefSeq" id="WP_140007539.1">
    <property type="nucleotide sequence ID" value="NZ_JBHMDG010000015.1"/>
</dbReference>
<reference evidence="2 3" key="1">
    <citation type="submission" date="2024-09" db="EMBL/GenBank/DDBJ databases">
        <authorList>
            <person name="Sun Q."/>
            <person name="Mori K."/>
        </authorList>
    </citation>
    <scope>NUCLEOTIDE SEQUENCE [LARGE SCALE GENOMIC DNA]</scope>
    <source>
        <strain evidence="2 3">JCM 9626</strain>
    </source>
</reference>
<feature type="transmembrane region" description="Helical" evidence="1">
    <location>
        <begin position="932"/>
        <end position="953"/>
    </location>
</feature>
<dbReference type="Pfam" id="PF13641">
    <property type="entry name" value="Glyco_tranf_2_3"/>
    <property type="match status" value="1"/>
</dbReference>